<dbReference type="STRING" id="1155689.SAMN05444278_10796"/>
<dbReference type="InterPro" id="IPR001173">
    <property type="entry name" value="Glyco_trans_2-like"/>
</dbReference>
<dbReference type="PANTHER" id="PTHR43685">
    <property type="entry name" value="GLYCOSYLTRANSFERASE"/>
    <property type="match status" value="1"/>
</dbReference>
<proteinExistence type="predicted"/>
<evidence type="ECO:0000313" key="2">
    <source>
        <dbReference type="EMBL" id="SHE88211.1"/>
    </source>
</evidence>
<feature type="domain" description="Glycosyltransferase 2-like" evidence="1">
    <location>
        <begin position="5"/>
        <end position="166"/>
    </location>
</feature>
<dbReference type="AlphaFoldDB" id="A0A1M4X435"/>
<dbReference type="OrthoDB" id="786280at2"/>
<dbReference type="SUPFAM" id="SSF53448">
    <property type="entry name" value="Nucleotide-diphospho-sugar transferases"/>
    <property type="match status" value="1"/>
</dbReference>
<sequence length="290" mass="33351">MNGISVIICCYNSEQRIKPTLEHLNLQQTNFPWELIIVDNNCSDKTVQTVNDCIQQMHQLNGRTSIVKESKPGLNYARSRGANTAKYDLILFCDDDNWLNESYLQKAYDFLSDNPDFGIVGGNGVEKCEIDPPKWFDKHKSIYAIGCRKDGDVSNVYGAGMLLHKKFIEGACFSMSDRKGNSLASGGDSEICQIVRKKGFKIRQLCSNTFYHYLPKERLTYSYIMRMARASGKTKAELYLLNNPKWKGLGYRFKTDILLLITKLFKSDFFSFKYALNRTTSYWTTRFLKN</sequence>
<dbReference type="InterPro" id="IPR050834">
    <property type="entry name" value="Glycosyltransf_2"/>
</dbReference>
<dbReference type="EMBL" id="FQTW01000007">
    <property type="protein sequence ID" value="SHE88211.1"/>
    <property type="molecule type" value="Genomic_DNA"/>
</dbReference>
<accession>A0A1M4X435</accession>
<protein>
    <submittedName>
        <fullName evidence="2">Glycosyltransferase involved in cell wall bisynthesis</fullName>
    </submittedName>
</protein>
<organism evidence="2 3">
    <name type="scientific">Psychroflexus salarius</name>
    <dbReference type="NCBI Taxonomy" id="1155689"/>
    <lineage>
        <taxon>Bacteria</taxon>
        <taxon>Pseudomonadati</taxon>
        <taxon>Bacteroidota</taxon>
        <taxon>Flavobacteriia</taxon>
        <taxon>Flavobacteriales</taxon>
        <taxon>Flavobacteriaceae</taxon>
        <taxon>Psychroflexus</taxon>
    </lineage>
</organism>
<dbReference type="Proteomes" id="UP000184462">
    <property type="component" value="Unassembled WGS sequence"/>
</dbReference>
<dbReference type="RefSeq" id="WP_073193357.1">
    <property type="nucleotide sequence ID" value="NZ_FQTW01000007.1"/>
</dbReference>
<evidence type="ECO:0000313" key="3">
    <source>
        <dbReference type="Proteomes" id="UP000184462"/>
    </source>
</evidence>
<dbReference type="Pfam" id="PF00535">
    <property type="entry name" value="Glycos_transf_2"/>
    <property type="match status" value="1"/>
</dbReference>
<gene>
    <name evidence="2" type="ORF">SAMN05444278_10796</name>
</gene>
<name>A0A1M4X435_9FLAO</name>
<dbReference type="InterPro" id="IPR029044">
    <property type="entry name" value="Nucleotide-diphossugar_trans"/>
</dbReference>
<keyword evidence="3" id="KW-1185">Reference proteome</keyword>
<reference evidence="2 3" key="1">
    <citation type="submission" date="2016-11" db="EMBL/GenBank/DDBJ databases">
        <authorList>
            <person name="Jaros S."/>
            <person name="Januszkiewicz K."/>
            <person name="Wedrychowicz H."/>
        </authorList>
    </citation>
    <scope>NUCLEOTIDE SEQUENCE [LARGE SCALE GENOMIC DNA]</scope>
    <source>
        <strain evidence="2 3">DSM 25661</strain>
    </source>
</reference>
<dbReference type="CDD" id="cd00761">
    <property type="entry name" value="Glyco_tranf_GTA_type"/>
    <property type="match status" value="1"/>
</dbReference>
<keyword evidence="2" id="KW-0808">Transferase</keyword>
<dbReference type="PANTHER" id="PTHR43685:SF2">
    <property type="entry name" value="GLYCOSYLTRANSFERASE 2-LIKE DOMAIN-CONTAINING PROTEIN"/>
    <property type="match status" value="1"/>
</dbReference>
<dbReference type="GO" id="GO:0016740">
    <property type="term" value="F:transferase activity"/>
    <property type="evidence" value="ECO:0007669"/>
    <property type="project" value="UniProtKB-KW"/>
</dbReference>
<evidence type="ECO:0000259" key="1">
    <source>
        <dbReference type="Pfam" id="PF00535"/>
    </source>
</evidence>
<dbReference type="Gene3D" id="3.90.550.10">
    <property type="entry name" value="Spore Coat Polysaccharide Biosynthesis Protein SpsA, Chain A"/>
    <property type="match status" value="1"/>
</dbReference>